<evidence type="ECO:0000313" key="2">
    <source>
        <dbReference type="EMBL" id="EFG09909.1"/>
    </source>
</evidence>
<name>B5GUV4_STRCL</name>
<gene>
    <name evidence="2" type="ORF">SCLAV_4836</name>
</gene>
<accession>B5GUV4</accession>
<protein>
    <submittedName>
        <fullName evidence="2">Uncharacterized protein</fullName>
    </submittedName>
</protein>
<dbReference type="EMBL" id="CM000913">
    <property type="protein sequence ID" value="EFG09909.1"/>
    <property type="molecule type" value="Genomic_DNA"/>
</dbReference>
<evidence type="ECO:0000313" key="3">
    <source>
        <dbReference type="Proteomes" id="UP000002357"/>
    </source>
</evidence>
<keyword evidence="3" id="KW-1185">Reference proteome</keyword>
<evidence type="ECO:0000256" key="1">
    <source>
        <dbReference type="SAM" id="MobiDB-lite"/>
    </source>
</evidence>
<reference evidence="2 3" key="1">
    <citation type="journal article" date="2010" name="Genome Biol. Evol.">
        <title>The sequence of a 1.8-mb bacterial linear plasmid reveals a rich evolutionary reservoir of secondary metabolic pathways.</title>
        <authorList>
            <person name="Medema M.H."/>
            <person name="Trefzer A."/>
            <person name="Kovalchuk A."/>
            <person name="van den Berg M."/>
            <person name="Mueller U."/>
            <person name="Heijne W."/>
            <person name="Wu L."/>
            <person name="Alam M.T."/>
            <person name="Ronning C.M."/>
            <person name="Nierman W.C."/>
            <person name="Bovenberg R.A.L."/>
            <person name="Breitling R."/>
            <person name="Takano E."/>
        </authorList>
    </citation>
    <scope>NUCLEOTIDE SEQUENCE [LARGE SCALE GENOMIC DNA]</scope>
    <source>
        <strain evidence="3">ATCC 27064 / DSM 738 / JCM 4710 / NBRC 13307 / NCIMB 12785 / NRRL 3585 / VKM Ac-602</strain>
    </source>
</reference>
<dbReference type="Proteomes" id="UP000002357">
    <property type="component" value="Chromosome"/>
</dbReference>
<proteinExistence type="predicted"/>
<feature type="region of interest" description="Disordered" evidence="1">
    <location>
        <begin position="15"/>
        <end position="36"/>
    </location>
</feature>
<sequence length="61" mass="6514">MQRCLRTRSLHRTIHSCSRGGAPTGSRPDGSARSASVRGTPAFLQLLKPKLAIVPVMASRA</sequence>
<organism evidence="2 3">
    <name type="scientific">Streptomyces clavuligerus</name>
    <dbReference type="NCBI Taxonomy" id="1901"/>
    <lineage>
        <taxon>Bacteria</taxon>
        <taxon>Bacillati</taxon>
        <taxon>Actinomycetota</taxon>
        <taxon>Actinomycetes</taxon>
        <taxon>Kitasatosporales</taxon>
        <taxon>Streptomycetaceae</taxon>
        <taxon>Streptomyces</taxon>
    </lineage>
</organism>
<dbReference type="AlphaFoldDB" id="B5GUV4"/>